<proteinExistence type="predicted"/>
<keyword evidence="2" id="KW-0378">Hydrolase</keyword>
<dbReference type="SUPFAM" id="SSF53474">
    <property type="entry name" value="alpha/beta-Hydrolases"/>
    <property type="match status" value="1"/>
</dbReference>
<dbReference type="InterPro" id="IPR050583">
    <property type="entry name" value="Mycobacterial_A85_antigen"/>
</dbReference>
<comment type="caution">
    <text evidence="2">The sequence shown here is derived from an EMBL/GenBank/DDBJ whole genome shotgun (WGS) entry which is preliminary data.</text>
</comment>
<evidence type="ECO:0000313" key="3">
    <source>
        <dbReference type="Proteomes" id="UP001375382"/>
    </source>
</evidence>
<dbReference type="GO" id="GO:0016787">
    <property type="term" value="F:hydrolase activity"/>
    <property type="evidence" value="ECO:0007669"/>
    <property type="project" value="UniProtKB-KW"/>
</dbReference>
<dbReference type="RefSeq" id="WP_335734101.1">
    <property type="nucleotide sequence ID" value="NZ_JALAAR010000001.1"/>
</dbReference>
<accession>A0ABU8C182</accession>
<keyword evidence="3" id="KW-1185">Reference proteome</keyword>
<dbReference type="Gene3D" id="3.40.50.1820">
    <property type="entry name" value="alpha/beta hydrolase"/>
    <property type="match status" value="1"/>
</dbReference>
<dbReference type="InterPro" id="IPR000801">
    <property type="entry name" value="Esterase-like"/>
</dbReference>
<dbReference type="InterPro" id="IPR029058">
    <property type="entry name" value="AB_hydrolase_fold"/>
</dbReference>
<name>A0ABU8C182_9GAMM</name>
<dbReference type="PANTHER" id="PTHR48098">
    <property type="entry name" value="ENTEROCHELIN ESTERASE-RELATED"/>
    <property type="match status" value="1"/>
</dbReference>
<evidence type="ECO:0000256" key="1">
    <source>
        <dbReference type="SAM" id="SignalP"/>
    </source>
</evidence>
<dbReference type="PANTHER" id="PTHR48098:SF6">
    <property type="entry name" value="FERRI-BACILLIBACTIN ESTERASE BESA"/>
    <property type="match status" value="1"/>
</dbReference>
<dbReference type="Pfam" id="PF00756">
    <property type="entry name" value="Esterase"/>
    <property type="match status" value="1"/>
</dbReference>
<protein>
    <submittedName>
        <fullName evidence="2">Alpha/beta hydrolase-fold protein</fullName>
    </submittedName>
</protein>
<reference evidence="2 3" key="1">
    <citation type="journal article" date="2023" name="Ecotoxicol. Environ. Saf.">
        <title>Mercury remediation potential of mercury-resistant strain Rheinheimera metallidurans sp. nov. isolated from a municipal waste dumping site.</title>
        <authorList>
            <person name="Yadav V."/>
            <person name="Manjhi A."/>
            <person name="Vadakedath N."/>
        </authorList>
    </citation>
    <scope>NUCLEOTIDE SEQUENCE [LARGE SCALE GENOMIC DNA]</scope>
    <source>
        <strain evidence="2 3">E-49</strain>
    </source>
</reference>
<feature type="chain" id="PRO_5046316699" evidence="1">
    <location>
        <begin position="25"/>
        <end position="291"/>
    </location>
</feature>
<organism evidence="2 3">
    <name type="scientific">Rheinheimera muenzenbergensis</name>
    <dbReference type="NCBI Taxonomy" id="1193628"/>
    <lineage>
        <taxon>Bacteria</taxon>
        <taxon>Pseudomonadati</taxon>
        <taxon>Pseudomonadota</taxon>
        <taxon>Gammaproteobacteria</taxon>
        <taxon>Chromatiales</taxon>
        <taxon>Chromatiaceae</taxon>
        <taxon>Rheinheimera</taxon>
    </lineage>
</organism>
<gene>
    <name evidence="2" type="ORF">MN202_00400</name>
</gene>
<evidence type="ECO:0000313" key="2">
    <source>
        <dbReference type="EMBL" id="MEH8015678.1"/>
    </source>
</evidence>
<dbReference type="EMBL" id="JALAAR010000001">
    <property type="protein sequence ID" value="MEH8015678.1"/>
    <property type="molecule type" value="Genomic_DNA"/>
</dbReference>
<keyword evidence="1" id="KW-0732">Signal</keyword>
<feature type="signal peptide" evidence="1">
    <location>
        <begin position="1"/>
        <end position="24"/>
    </location>
</feature>
<dbReference type="Proteomes" id="UP001375382">
    <property type="component" value="Unassembled WGS sequence"/>
</dbReference>
<sequence length="291" mass="32080">MLLSLVSKLVPAVVSVACFSLSTAQLPPQKPSTAAANVQLLTPPFQIAGLNRSRQVRLYLPPDYALSNKRYPVLYMHDGQNVFDAATAFSGEWGVDESLNQLAADGWLQLIVVAVDNGAEHRMTEYSGWDHPRYGSGEGELYIRFITDTLKPYIDQHYRTLQEPAQTGIMGSSMGGLISHYAIFNQAGVFGKAGIFSPSYWYADAVFQQTDSSVLPTGSRLSMLVGEKEGRDMVSNMQKMASLLRQQGVSYSGLSVKTVAGAEHNEAFWRAEFADAALFLFNPTAFYLRQR</sequence>